<feature type="domain" description="CARD" evidence="3">
    <location>
        <begin position="216"/>
        <end position="287"/>
    </location>
</feature>
<gene>
    <name evidence="5" type="ORF">ATANTOWER_026203</name>
</gene>
<dbReference type="InterPro" id="IPR001315">
    <property type="entry name" value="CARD"/>
</dbReference>
<evidence type="ECO:0000256" key="2">
    <source>
        <dbReference type="SAM" id="MobiDB-lite"/>
    </source>
</evidence>
<dbReference type="Proteomes" id="UP001345963">
    <property type="component" value="Unassembled WGS sequence"/>
</dbReference>
<dbReference type="SUPFAM" id="SSF47986">
    <property type="entry name" value="DEATH domain"/>
    <property type="match status" value="5"/>
</dbReference>
<keyword evidence="1" id="KW-0175">Coiled coil</keyword>
<dbReference type="SMART" id="SM01289">
    <property type="entry name" value="PYRIN"/>
    <property type="match status" value="3"/>
</dbReference>
<feature type="domain" description="CARD" evidence="3">
    <location>
        <begin position="480"/>
        <end position="565"/>
    </location>
</feature>
<evidence type="ECO:0000256" key="1">
    <source>
        <dbReference type="SAM" id="Coils"/>
    </source>
</evidence>
<proteinExistence type="predicted"/>
<evidence type="ECO:0000259" key="3">
    <source>
        <dbReference type="PROSITE" id="PS50209"/>
    </source>
</evidence>
<feature type="non-terminal residue" evidence="5">
    <location>
        <position position="1"/>
    </location>
</feature>
<dbReference type="Gene3D" id="1.10.533.10">
    <property type="entry name" value="Death Domain, Fas"/>
    <property type="match status" value="6"/>
</dbReference>
<evidence type="ECO:0000313" key="6">
    <source>
        <dbReference type="Proteomes" id="UP001345963"/>
    </source>
</evidence>
<dbReference type="InterPro" id="IPR004020">
    <property type="entry name" value="DAPIN"/>
</dbReference>
<keyword evidence="6" id="KW-1185">Reference proteome</keyword>
<dbReference type="Pfam" id="PF02758">
    <property type="entry name" value="PYRIN"/>
    <property type="match status" value="3"/>
</dbReference>
<dbReference type="Pfam" id="PF00619">
    <property type="entry name" value="CARD"/>
    <property type="match status" value="1"/>
</dbReference>
<feature type="coiled-coil region" evidence="1">
    <location>
        <begin position="439"/>
        <end position="466"/>
    </location>
</feature>
<feature type="region of interest" description="Disordered" evidence="2">
    <location>
        <begin position="585"/>
        <end position="605"/>
    </location>
</feature>
<dbReference type="PANTHER" id="PTHR47901:SF6">
    <property type="entry name" value="CASPASE-12"/>
    <property type="match status" value="1"/>
</dbReference>
<protein>
    <recommendedName>
        <fullName evidence="7">CARD domain-containing protein</fullName>
    </recommendedName>
</protein>
<evidence type="ECO:0000313" key="5">
    <source>
        <dbReference type="EMBL" id="MED6244870.1"/>
    </source>
</evidence>
<dbReference type="PROSITE" id="PS50824">
    <property type="entry name" value="DAPIN"/>
    <property type="match status" value="1"/>
</dbReference>
<dbReference type="EMBL" id="JAHUTI010039956">
    <property type="protein sequence ID" value="MED6244870.1"/>
    <property type="molecule type" value="Genomic_DNA"/>
</dbReference>
<dbReference type="PANTHER" id="PTHR47901">
    <property type="entry name" value="CASPASE RECRUITMENT DOMAIN-CONTAINING PROTEIN 18"/>
    <property type="match status" value="1"/>
</dbReference>
<evidence type="ECO:0000259" key="4">
    <source>
        <dbReference type="PROSITE" id="PS50824"/>
    </source>
</evidence>
<accession>A0ABU7B5H6</accession>
<sequence length="605" mass="69832">EQKFMNLNMFRHSNQYLDLRVKIWTKDPEESWHLVCPPGDKDTESKLWLKTSLKNLNKDLKYFHWFLRTGNQTKDGFKPIRKSRLQHADRLDTVDLMLQMYPTDFKKVTQKIMKKINTSKENEVLSWVVNNLDNVDDRELKYFHWFLKTADKSKDGFKPIKNSHLEDADRLDTANLMVQTYTTNSKEVTKMILNKIKSNKGKVIPEAEEQMKPSSPAAAEEKELSKVLDQFVKKAPKETLTQLSQALVADGVLKSSEKETIVEKNHTRMNRASCLADTVMDKGPGAYPSECRRNRRNAGARFDLKRWLKKTLEELKTKDLRYFHFYLRTADESKDGFKPIKRIRLTYADRLDTLDLLVNLYPAKVKEVTEKVLEKMSSNTAQHLVLEAFDEMGDEDLKYCQMILQSTDKLMGSITPTRKAPMEDGEEVDTVKQMMQMYNLENREELEKALNKIQEHTNDLSEAGDQDNPPSSAALGEKKMKNMLLDFIKKVSNETLEQLLKDLVADKVLTASEGKSVVEQNHTRVNKASCLVEILKEKGSETCQKVLNHLQTIDPQLFSKLGLSQIPPLKQELFQLLSLKLKEENKMKEGGTDEEEKMEAKGEDQ</sequence>
<dbReference type="PROSITE" id="PS50209">
    <property type="entry name" value="CARD"/>
    <property type="match status" value="2"/>
</dbReference>
<name>A0ABU7B5H6_9TELE</name>
<feature type="domain" description="Pyrin" evidence="4">
    <location>
        <begin position="113"/>
        <end position="181"/>
    </location>
</feature>
<reference evidence="5 6" key="1">
    <citation type="submission" date="2021-07" db="EMBL/GenBank/DDBJ databases">
        <authorList>
            <person name="Palmer J.M."/>
        </authorList>
    </citation>
    <scope>NUCLEOTIDE SEQUENCE [LARGE SCALE GENOMIC DNA]</scope>
    <source>
        <strain evidence="5 6">AT_MEX2019</strain>
        <tissue evidence="5">Muscle</tissue>
    </source>
</reference>
<organism evidence="5 6">
    <name type="scientific">Ataeniobius toweri</name>
    <dbReference type="NCBI Taxonomy" id="208326"/>
    <lineage>
        <taxon>Eukaryota</taxon>
        <taxon>Metazoa</taxon>
        <taxon>Chordata</taxon>
        <taxon>Craniata</taxon>
        <taxon>Vertebrata</taxon>
        <taxon>Euteleostomi</taxon>
        <taxon>Actinopterygii</taxon>
        <taxon>Neopterygii</taxon>
        <taxon>Teleostei</taxon>
        <taxon>Neoteleostei</taxon>
        <taxon>Acanthomorphata</taxon>
        <taxon>Ovalentaria</taxon>
        <taxon>Atherinomorphae</taxon>
        <taxon>Cyprinodontiformes</taxon>
        <taxon>Goodeidae</taxon>
        <taxon>Ataeniobius</taxon>
    </lineage>
</organism>
<evidence type="ECO:0008006" key="7">
    <source>
        <dbReference type="Google" id="ProtNLM"/>
    </source>
</evidence>
<dbReference type="InterPro" id="IPR011029">
    <property type="entry name" value="DEATH-like_dom_sf"/>
</dbReference>
<comment type="caution">
    <text evidence="5">The sequence shown here is derived from an EMBL/GenBank/DDBJ whole genome shotgun (WGS) entry which is preliminary data.</text>
</comment>
<dbReference type="InterPro" id="IPR002398">
    <property type="entry name" value="Pept_C14"/>
</dbReference>